<dbReference type="PANTHER" id="PTHR34386">
    <property type="entry name" value="GLUTAREDOXIN"/>
    <property type="match status" value="1"/>
</dbReference>
<dbReference type="GO" id="GO:0045454">
    <property type="term" value="P:cell redox homeostasis"/>
    <property type="evidence" value="ECO:0007669"/>
    <property type="project" value="TreeGrafter"/>
</dbReference>
<dbReference type="Gene3D" id="3.40.30.10">
    <property type="entry name" value="Glutaredoxin"/>
    <property type="match status" value="1"/>
</dbReference>
<dbReference type="PROSITE" id="PS51354">
    <property type="entry name" value="GLUTAREDOXIN_2"/>
    <property type="match status" value="1"/>
</dbReference>
<keyword evidence="3" id="KW-1185">Reference proteome</keyword>
<gene>
    <name evidence="2" type="ORF">AC731_010770</name>
</gene>
<protein>
    <recommendedName>
        <fullName evidence="1">Glutaredoxin domain-containing protein</fullName>
    </recommendedName>
</protein>
<sequence>MIAGLVLNATAASPALAVDPFGIAERGLRNMRPPATESAIRSLAEVIVMSVPDGTYTDDAAAGDLILYTRPGCGYCVRAIRHLRSRGTPFVERNVQGNPVAHAEFRQLGGRGVPLLVAGDQVVHGFSAPQYDRVIAQVSVPASAARSVPPTRPFNSPARTYKAGDRLLPAYGPLHLLGMPQASGVPIGTLARGTPVIFIGPSRNGYLHVSAGQLEGWAEARSLAPLP</sequence>
<dbReference type="InterPro" id="IPR051548">
    <property type="entry name" value="Grx-like_ET"/>
</dbReference>
<dbReference type="SUPFAM" id="SSF52833">
    <property type="entry name" value="Thioredoxin-like"/>
    <property type="match status" value="1"/>
</dbReference>
<evidence type="ECO:0000313" key="3">
    <source>
        <dbReference type="Proteomes" id="UP000036902"/>
    </source>
</evidence>
<dbReference type="InterPro" id="IPR036249">
    <property type="entry name" value="Thioredoxin-like_sf"/>
</dbReference>
<accession>A0A127K6V4</accession>
<organism evidence="2 3">
    <name type="scientific">Thauera humireducens</name>
    <dbReference type="NCBI Taxonomy" id="1134435"/>
    <lineage>
        <taxon>Bacteria</taxon>
        <taxon>Pseudomonadati</taxon>
        <taxon>Pseudomonadota</taxon>
        <taxon>Betaproteobacteria</taxon>
        <taxon>Rhodocyclales</taxon>
        <taxon>Zoogloeaceae</taxon>
        <taxon>Thauera</taxon>
    </lineage>
</organism>
<dbReference type="STRING" id="1134435.AC731_010770"/>
<reference evidence="3" key="1">
    <citation type="submission" date="2016-03" db="EMBL/GenBank/DDBJ databases">
        <authorList>
            <person name="Ma C."/>
            <person name="Zhou S."/>
            <person name="Yang G."/>
        </authorList>
    </citation>
    <scope>NUCLEOTIDE SEQUENCE [LARGE SCALE GENOMIC DNA]</scope>
    <source>
        <strain evidence="3">SgZ-1</strain>
    </source>
</reference>
<dbReference type="KEGG" id="thu:AC731_010770"/>
<dbReference type="CDD" id="cd02976">
    <property type="entry name" value="NrdH"/>
    <property type="match status" value="1"/>
</dbReference>
<dbReference type="Pfam" id="PF00462">
    <property type="entry name" value="Glutaredoxin"/>
    <property type="match status" value="1"/>
</dbReference>
<proteinExistence type="predicted"/>
<dbReference type="PANTHER" id="PTHR34386:SF1">
    <property type="entry name" value="GLUTAREDOXIN-LIKE PROTEIN NRDH"/>
    <property type="match status" value="1"/>
</dbReference>
<dbReference type="AlphaFoldDB" id="A0A127K6V4"/>
<dbReference type="EMBL" id="CP014646">
    <property type="protein sequence ID" value="AMO37384.1"/>
    <property type="molecule type" value="Genomic_DNA"/>
</dbReference>
<feature type="domain" description="Glutaredoxin" evidence="1">
    <location>
        <begin position="66"/>
        <end position="123"/>
    </location>
</feature>
<name>A0A127K6V4_9RHOO</name>
<dbReference type="InterPro" id="IPR002109">
    <property type="entry name" value="Glutaredoxin"/>
</dbReference>
<dbReference type="GO" id="GO:0009055">
    <property type="term" value="F:electron transfer activity"/>
    <property type="evidence" value="ECO:0007669"/>
    <property type="project" value="TreeGrafter"/>
</dbReference>
<evidence type="ECO:0000259" key="1">
    <source>
        <dbReference type="Pfam" id="PF00462"/>
    </source>
</evidence>
<dbReference type="Proteomes" id="UP000036902">
    <property type="component" value="Chromosome"/>
</dbReference>
<evidence type="ECO:0000313" key="2">
    <source>
        <dbReference type="EMBL" id="AMO37384.1"/>
    </source>
</evidence>